<sequence length="123" mass="13943">MKLQHDCVRDLLLTIEEELPLGKYFSTGSIHEKMQQYSKEDIFYTALKLLEAGYIDATEIKSIGLNDLKIKSLTYFGHLFLDNIRDDRIWVETKSAASKLSGVSLTVLAELASSYVKRKLGLV</sequence>
<proteinExistence type="predicted"/>
<organism evidence="1 2">
    <name type="scientific">Paenibacillus popilliae ATCC 14706</name>
    <dbReference type="NCBI Taxonomy" id="1212764"/>
    <lineage>
        <taxon>Bacteria</taxon>
        <taxon>Bacillati</taxon>
        <taxon>Bacillota</taxon>
        <taxon>Bacilli</taxon>
        <taxon>Bacillales</taxon>
        <taxon>Paenibacillaceae</taxon>
        <taxon>Paenibacillus</taxon>
    </lineage>
</organism>
<dbReference type="Proteomes" id="UP000029453">
    <property type="component" value="Unassembled WGS sequence"/>
</dbReference>
<reference evidence="1 2" key="1">
    <citation type="submission" date="2012-10" db="EMBL/GenBank/DDBJ databases">
        <title>Draft Genome Sequence of Paenibacillus popilliae ATCC 14706T.</title>
        <authorList>
            <person name="Iiyama K."/>
            <person name="Mori K."/>
            <person name="Mon H."/>
            <person name="Chieda Y."/>
            <person name="Lee J.M."/>
            <person name="Kusakabe T."/>
            <person name="Tashiro K."/>
            <person name="Asano S."/>
            <person name="Yasunaga-Aoki C."/>
            <person name="Shimizu S."/>
        </authorList>
    </citation>
    <scope>NUCLEOTIDE SEQUENCE [LARGE SCALE GENOMIC DNA]</scope>
    <source>
        <strain evidence="1 2">ATCC 14706</strain>
    </source>
</reference>
<gene>
    <name evidence="1" type="ORF">PPOP_2134</name>
</gene>
<evidence type="ECO:0008006" key="3">
    <source>
        <dbReference type="Google" id="ProtNLM"/>
    </source>
</evidence>
<dbReference type="InterPro" id="IPR019650">
    <property type="entry name" value="DUF2513"/>
</dbReference>
<name>M9M1J6_PAEPP</name>
<evidence type="ECO:0000313" key="2">
    <source>
        <dbReference type="Proteomes" id="UP000029453"/>
    </source>
</evidence>
<dbReference type="Pfam" id="PF10711">
    <property type="entry name" value="DUF2513"/>
    <property type="match status" value="1"/>
</dbReference>
<dbReference type="EMBL" id="BALG01000133">
    <property type="protein sequence ID" value="GAC42774.1"/>
    <property type="molecule type" value="Genomic_DNA"/>
</dbReference>
<accession>M9M1J6</accession>
<evidence type="ECO:0000313" key="1">
    <source>
        <dbReference type="EMBL" id="GAC42774.1"/>
    </source>
</evidence>
<dbReference type="OrthoDB" id="6960201at2"/>
<dbReference type="RefSeq" id="WP_006286263.1">
    <property type="nucleotide sequence ID" value="NZ_BALG01000133.1"/>
</dbReference>
<protein>
    <recommendedName>
        <fullName evidence="3">DUF2513 domain-containing protein</fullName>
    </recommendedName>
</protein>
<keyword evidence="2" id="KW-1185">Reference proteome</keyword>
<comment type="caution">
    <text evidence="1">The sequence shown here is derived from an EMBL/GenBank/DDBJ whole genome shotgun (WGS) entry which is preliminary data.</text>
</comment>
<dbReference type="AlphaFoldDB" id="M9M1J6"/>